<dbReference type="Proteomes" id="UP000006559">
    <property type="component" value="Plasmid pSF118-44"/>
</dbReference>
<protein>
    <recommendedName>
        <fullName evidence="3">DUF4176 domain-containing protein</fullName>
    </recommendedName>
</protein>
<evidence type="ECO:0000313" key="1">
    <source>
        <dbReference type="EMBL" id="AAQ06380.1"/>
    </source>
</evidence>
<reference evidence="2" key="1">
    <citation type="journal article" date="2006" name="Proc. Natl. Acad. Sci. U.S.A.">
        <title>Multireplicon genome architecture of Lactobacillus salivarius.</title>
        <authorList>
            <person name="Claesson M.J."/>
            <person name="Li Y."/>
            <person name="Leahy S."/>
            <person name="Canchaya C."/>
            <person name="van Pijkeren J.P."/>
            <person name="Cerdeno-Tarraga A.M."/>
            <person name="Parkhill J."/>
            <person name="Flynn S."/>
            <person name="O'Sullivan G.C."/>
            <person name="Collins J.K."/>
            <person name="Higgins D."/>
            <person name="Shanahan F."/>
            <person name="Fitzgerald G.F."/>
            <person name="van Sinderen D."/>
            <person name="O'Toole P.W."/>
        </authorList>
    </citation>
    <scope>NUCLEOTIDE SEQUENCE [LARGE SCALE GENOMIC DNA]</scope>
    <source>
        <strain evidence="2">UCC118</strain>
    </source>
</reference>
<dbReference type="KEGG" id="lsl:LSL_2035"/>
<dbReference type="Pfam" id="PF13780">
    <property type="entry name" value="DUF4176"/>
    <property type="match status" value="1"/>
</dbReference>
<dbReference type="InterPro" id="IPR025233">
    <property type="entry name" value="DUF4176"/>
</dbReference>
<geneLocation type="plasmid" evidence="1 2">
    <name>pSF118-44</name>
</geneLocation>
<dbReference type="RefSeq" id="WP_011241782.1">
    <property type="nucleotide sequence ID" value="NC_006530.1"/>
</dbReference>
<keyword evidence="2" id="KW-1185">Reference proteome</keyword>
<dbReference type="EMBL" id="AF488832">
    <property type="protein sequence ID" value="AAQ06380.1"/>
    <property type="molecule type" value="Genomic_DNA"/>
</dbReference>
<dbReference type="HOGENOM" id="CLU_2356228_0_0_9"/>
<proteinExistence type="predicted"/>
<dbReference type="AlphaFoldDB" id="A0A3I3"/>
<evidence type="ECO:0000313" key="2">
    <source>
        <dbReference type="Proteomes" id="UP000006559"/>
    </source>
</evidence>
<evidence type="ECO:0008006" key="3">
    <source>
        <dbReference type="Google" id="ProtNLM"/>
    </source>
</evidence>
<organism evidence="1 2">
    <name type="scientific">Ligilactobacillus salivarius (strain UCC118)</name>
    <name type="common">Lactobacillus salivarius</name>
    <dbReference type="NCBI Taxonomy" id="362948"/>
    <lineage>
        <taxon>Bacteria</taxon>
        <taxon>Bacillati</taxon>
        <taxon>Bacillota</taxon>
        <taxon>Bacilli</taxon>
        <taxon>Lactobacillales</taxon>
        <taxon>Lactobacillaceae</taxon>
        <taxon>Ligilactobacillus</taxon>
    </lineage>
</organism>
<sequence length="96" mass="9992">MGKADLLPMGSLVYLKGGDMKLMVITRGPVFEDDKGETVYADYLGAPYHGGFQPDEGAATGGPYGAAVGFLVGTAYDSFENSAKNHLNFLGKLAGA</sequence>
<name>A0A3I3_LIGS1</name>
<gene>
    <name evidence="1" type="ordered locus">LSL_2035</name>
</gene>
<dbReference type="OrthoDB" id="5124454at2"/>
<accession>A0A3I3</accession>
<dbReference type="PATRIC" id="fig|362948.14.peg.67"/>
<keyword evidence="1" id="KW-0614">Plasmid</keyword>